<evidence type="ECO:0008006" key="4">
    <source>
        <dbReference type="Google" id="ProtNLM"/>
    </source>
</evidence>
<name>A0A6M5Y8X9_9BACT</name>
<dbReference type="AlphaFoldDB" id="A0A6M5Y8X9"/>
<evidence type="ECO:0000313" key="2">
    <source>
        <dbReference type="EMBL" id="QJW89720.1"/>
    </source>
</evidence>
<accession>A0A6M5Y8X9</accession>
<feature type="signal peptide" evidence="1">
    <location>
        <begin position="1"/>
        <end position="31"/>
    </location>
</feature>
<protein>
    <recommendedName>
        <fullName evidence="4">CHRD domain-containing protein</fullName>
    </recommendedName>
</protein>
<dbReference type="KEGG" id="stae:HNV11_10185"/>
<evidence type="ECO:0000256" key="1">
    <source>
        <dbReference type="SAM" id="SignalP"/>
    </source>
</evidence>
<dbReference type="Proteomes" id="UP000502756">
    <property type="component" value="Chromosome"/>
</dbReference>
<evidence type="ECO:0000313" key="3">
    <source>
        <dbReference type="Proteomes" id="UP000502756"/>
    </source>
</evidence>
<organism evidence="2 3">
    <name type="scientific">Spirosoma taeanense</name>
    <dbReference type="NCBI Taxonomy" id="2735870"/>
    <lineage>
        <taxon>Bacteria</taxon>
        <taxon>Pseudomonadati</taxon>
        <taxon>Bacteroidota</taxon>
        <taxon>Cytophagia</taxon>
        <taxon>Cytophagales</taxon>
        <taxon>Cytophagaceae</taxon>
        <taxon>Spirosoma</taxon>
    </lineage>
</organism>
<dbReference type="PROSITE" id="PS51257">
    <property type="entry name" value="PROKAR_LIPOPROTEIN"/>
    <property type="match status" value="1"/>
</dbReference>
<dbReference type="EMBL" id="CP053435">
    <property type="protein sequence ID" value="QJW89720.1"/>
    <property type="molecule type" value="Genomic_DNA"/>
</dbReference>
<feature type="chain" id="PRO_5026716793" description="CHRD domain-containing protein" evidence="1">
    <location>
        <begin position="32"/>
        <end position="169"/>
    </location>
</feature>
<gene>
    <name evidence="2" type="ORF">HNV11_10185</name>
</gene>
<sequence length="169" mass="17723">MNRLTIKRSAFCLLNLLIALVVFLTSCEQQNYEPNLSVAPGGGTVSTYKSYTLTSADSKNIYGRVVFYKYSSAVTLVQMGLYNTASGSSYSAGIYQGALAANSTTVLKPLDAVSGATGGFSTNKYFVISEAGFYDKLNTYNASVKIMTGSALVATGNIGANAAPVAQSL</sequence>
<dbReference type="RefSeq" id="WP_171739560.1">
    <property type="nucleotide sequence ID" value="NZ_CP053435.1"/>
</dbReference>
<keyword evidence="3" id="KW-1185">Reference proteome</keyword>
<keyword evidence="1" id="KW-0732">Signal</keyword>
<reference evidence="2 3" key="1">
    <citation type="submission" date="2020-05" db="EMBL/GenBank/DDBJ databases">
        <title>Genome sequencing of Spirosoma sp. TS118.</title>
        <authorList>
            <person name="Lee J.-H."/>
            <person name="Jeong S."/>
            <person name="Zhao L."/>
            <person name="Jung J.-H."/>
            <person name="Kim M.-K."/>
            <person name="Lim S."/>
        </authorList>
    </citation>
    <scope>NUCLEOTIDE SEQUENCE [LARGE SCALE GENOMIC DNA]</scope>
    <source>
        <strain evidence="2 3">TS118</strain>
    </source>
</reference>
<proteinExistence type="predicted"/>